<dbReference type="AlphaFoldDB" id="A0AAV5DKE1"/>
<dbReference type="PANTHER" id="PTHR31264:SF29">
    <property type="entry name" value="OS07G0554500 PROTEIN"/>
    <property type="match status" value="1"/>
</dbReference>
<sequence length="329" mass="36287">MRRAAIGGAPRRAVQSGVVNPGHERNKRLAGCPLHSSARTDAHQPRNHTYYMSAKPLLQLPKRVPIPCPVAKAASPAISPTMASRDAVAAWEALTSTDDLLGDILIRLPTLADLGRAAASYTAFRRAIVDPAFLRRLHARHPPSLLGLHTFAGFHRRRPLPRRDATLREGRIDDTFITIAVCDPLFRRYVLLPPIPEDLVAAVKNPHSVNTERRCLVFLAHGGKAEAPPAAGMPEPFRVVWMAQCRTKLVAFVFSSTDGQWRKIPSSSWRDLDPDMASTTPLQSLACGNHGYRCFYWMLIKSPLPQAACVGYEQNGVLRAQFSSMVHMG</sequence>
<comment type="caution">
    <text evidence="1">The sequence shown here is derived from an EMBL/GenBank/DDBJ whole genome shotgun (WGS) entry which is preliminary data.</text>
</comment>
<name>A0AAV5DKE1_ELECO</name>
<accession>A0AAV5DKE1</accession>
<dbReference type="EMBL" id="BQKI01000018">
    <property type="protein sequence ID" value="GJN11398.1"/>
    <property type="molecule type" value="Genomic_DNA"/>
</dbReference>
<dbReference type="PANTHER" id="PTHR31264">
    <property type="entry name" value="OS07G0554500 PROTEIN-RELATED"/>
    <property type="match status" value="1"/>
</dbReference>
<gene>
    <name evidence="1" type="primary">ga29585</name>
    <name evidence="1" type="ORF">PR202_ga29585</name>
</gene>
<evidence type="ECO:0000313" key="2">
    <source>
        <dbReference type="Proteomes" id="UP001054889"/>
    </source>
</evidence>
<keyword evidence="2" id="KW-1185">Reference proteome</keyword>
<organism evidence="1 2">
    <name type="scientific">Eleusine coracana subsp. coracana</name>
    <dbReference type="NCBI Taxonomy" id="191504"/>
    <lineage>
        <taxon>Eukaryota</taxon>
        <taxon>Viridiplantae</taxon>
        <taxon>Streptophyta</taxon>
        <taxon>Embryophyta</taxon>
        <taxon>Tracheophyta</taxon>
        <taxon>Spermatophyta</taxon>
        <taxon>Magnoliopsida</taxon>
        <taxon>Liliopsida</taxon>
        <taxon>Poales</taxon>
        <taxon>Poaceae</taxon>
        <taxon>PACMAD clade</taxon>
        <taxon>Chloridoideae</taxon>
        <taxon>Cynodonteae</taxon>
        <taxon>Eleusininae</taxon>
        <taxon>Eleusine</taxon>
    </lineage>
</organism>
<proteinExistence type="predicted"/>
<protein>
    <recommendedName>
        <fullName evidence="3">F-box domain-containing protein</fullName>
    </recommendedName>
</protein>
<reference evidence="1" key="2">
    <citation type="submission" date="2021-12" db="EMBL/GenBank/DDBJ databases">
        <title>Resequencing data analysis of finger millet.</title>
        <authorList>
            <person name="Hatakeyama M."/>
            <person name="Aluri S."/>
            <person name="Balachadran M.T."/>
            <person name="Sivarajan S.R."/>
            <person name="Poveda L."/>
            <person name="Shimizu-Inatsugi R."/>
            <person name="Schlapbach R."/>
            <person name="Sreeman S.M."/>
            <person name="Shimizu K.K."/>
        </authorList>
    </citation>
    <scope>NUCLEOTIDE SEQUENCE</scope>
</reference>
<reference evidence="1" key="1">
    <citation type="journal article" date="2018" name="DNA Res.">
        <title>Multiple hybrid de novo genome assembly of finger millet, an orphan allotetraploid crop.</title>
        <authorList>
            <person name="Hatakeyama M."/>
            <person name="Aluri S."/>
            <person name="Balachadran M.T."/>
            <person name="Sivarajan S.R."/>
            <person name="Patrignani A."/>
            <person name="Gruter S."/>
            <person name="Poveda L."/>
            <person name="Shimizu-Inatsugi R."/>
            <person name="Baeten J."/>
            <person name="Francoijs K.J."/>
            <person name="Nataraja K.N."/>
            <person name="Reddy Y.A.N."/>
            <person name="Phadnis S."/>
            <person name="Ravikumar R.L."/>
            <person name="Schlapbach R."/>
            <person name="Sreeman S.M."/>
            <person name="Shimizu K.K."/>
        </authorList>
    </citation>
    <scope>NUCLEOTIDE SEQUENCE</scope>
</reference>
<evidence type="ECO:0008006" key="3">
    <source>
        <dbReference type="Google" id="ProtNLM"/>
    </source>
</evidence>
<dbReference type="Proteomes" id="UP001054889">
    <property type="component" value="Unassembled WGS sequence"/>
</dbReference>
<evidence type="ECO:0000313" key="1">
    <source>
        <dbReference type="EMBL" id="GJN11398.1"/>
    </source>
</evidence>